<organism evidence="2 3">
    <name type="scientific">Jannaschia faecimaris</name>
    <dbReference type="NCBI Taxonomy" id="1244108"/>
    <lineage>
        <taxon>Bacteria</taxon>
        <taxon>Pseudomonadati</taxon>
        <taxon>Pseudomonadota</taxon>
        <taxon>Alphaproteobacteria</taxon>
        <taxon>Rhodobacterales</taxon>
        <taxon>Roseobacteraceae</taxon>
        <taxon>Jannaschia</taxon>
    </lineage>
</organism>
<dbReference type="EMBL" id="FNPX01000012">
    <property type="protein sequence ID" value="SDZ38856.1"/>
    <property type="molecule type" value="Genomic_DNA"/>
</dbReference>
<dbReference type="STRING" id="1244108.SAMN05444004_112111"/>
<protein>
    <recommendedName>
        <fullName evidence="4">5-aminolevulic acid synthase</fullName>
    </recommendedName>
</protein>
<dbReference type="AlphaFoldDB" id="A0A1H3SLH9"/>
<accession>A0A1H3SLH9</accession>
<feature type="signal peptide" evidence="1">
    <location>
        <begin position="1"/>
        <end position="17"/>
    </location>
</feature>
<keyword evidence="3" id="KW-1185">Reference proteome</keyword>
<feature type="chain" id="PRO_5011473404" description="5-aminolevulic acid synthase" evidence="1">
    <location>
        <begin position="18"/>
        <end position="183"/>
    </location>
</feature>
<dbReference type="RefSeq" id="WP_092646723.1">
    <property type="nucleotide sequence ID" value="NZ_FNPX01000012.1"/>
</dbReference>
<evidence type="ECO:0000256" key="1">
    <source>
        <dbReference type="SAM" id="SignalP"/>
    </source>
</evidence>
<dbReference type="OrthoDB" id="7658791at2"/>
<evidence type="ECO:0000313" key="2">
    <source>
        <dbReference type="EMBL" id="SDZ38856.1"/>
    </source>
</evidence>
<reference evidence="3" key="1">
    <citation type="submission" date="2016-10" db="EMBL/GenBank/DDBJ databases">
        <authorList>
            <person name="Varghese N."/>
            <person name="Submissions S."/>
        </authorList>
    </citation>
    <scope>NUCLEOTIDE SEQUENCE [LARGE SCALE GENOMIC DNA]</scope>
    <source>
        <strain evidence="3">DSM 100420</strain>
    </source>
</reference>
<name>A0A1H3SLH9_9RHOB</name>
<sequence>MLRALFTLLALSLPATAQTVPDQATAKRELFDTRGAQVVATAHDFLTEADFATLQALPKVAQLKYYGAMAAHPPSGLQSERTQGAFNFHSVEAARAAALRTCGRGCVIVADIVPRGYRPGRSLTLNQDASRAVDGRDFRRAGPNATLAISEETGAWALGDGGSAALATCAARGARDCVVAVSR</sequence>
<keyword evidence="1" id="KW-0732">Signal</keyword>
<dbReference type="Proteomes" id="UP000198914">
    <property type="component" value="Unassembled WGS sequence"/>
</dbReference>
<evidence type="ECO:0008006" key="4">
    <source>
        <dbReference type="Google" id="ProtNLM"/>
    </source>
</evidence>
<proteinExistence type="predicted"/>
<evidence type="ECO:0000313" key="3">
    <source>
        <dbReference type="Proteomes" id="UP000198914"/>
    </source>
</evidence>
<gene>
    <name evidence="2" type="ORF">SAMN05444004_112111</name>
</gene>